<evidence type="ECO:0000256" key="2">
    <source>
        <dbReference type="ARBA" id="ARBA00009009"/>
    </source>
</evidence>
<organism evidence="9 10">
    <name type="scientific">Novacetimonas maltaceti</name>
    <dbReference type="NCBI Taxonomy" id="1203393"/>
    <lineage>
        <taxon>Bacteria</taxon>
        <taxon>Pseudomonadati</taxon>
        <taxon>Pseudomonadota</taxon>
        <taxon>Alphaproteobacteria</taxon>
        <taxon>Acetobacterales</taxon>
        <taxon>Acetobacteraceae</taxon>
        <taxon>Novacetimonas</taxon>
    </lineage>
</organism>
<dbReference type="PRINTS" id="PR00118">
    <property type="entry name" value="BLACTAMASEA"/>
</dbReference>
<comment type="catalytic activity">
    <reaction evidence="1 6">
        <text>a beta-lactam + H2O = a substituted beta-amino acid</text>
        <dbReference type="Rhea" id="RHEA:20401"/>
        <dbReference type="ChEBI" id="CHEBI:15377"/>
        <dbReference type="ChEBI" id="CHEBI:35627"/>
        <dbReference type="ChEBI" id="CHEBI:140347"/>
        <dbReference type="EC" id="3.5.2.6"/>
    </reaction>
</comment>
<dbReference type="GO" id="GO:0008800">
    <property type="term" value="F:beta-lactamase activity"/>
    <property type="evidence" value="ECO:0007669"/>
    <property type="project" value="UniProtKB-UniRule"/>
</dbReference>
<accession>A0A2S3VYK9</accession>
<evidence type="ECO:0000256" key="6">
    <source>
        <dbReference type="RuleBase" id="RU361140"/>
    </source>
</evidence>
<dbReference type="GO" id="GO:0046677">
    <property type="term" value="P:response to antibiotic"/>
    <property type="evidence" value="ECO:0007669"/>
    <property type="project" value="UniProtKB-UniRule"/>
</dbReference>
<evidence type="ECO:0000256" key="4">
    <source>
        <dbReference type="ARBA" id="ARBA00022801"/>
    </source>
</evidence>
<keyword evidence="10" id="KW-1185">Reference proteome</keyword>
<comment type="caution">
    <text evidence="9">The sequence shown here is derived from an EMBL/GenBank/DDBJ whole genome shotgun (WGS) entry which is preliminary data.</text>
</comment>
<dbReference type="SUPFAM" id="SSF56601">
    <property type="entry name" value="beta-lactamase/transpeptidase-like"/>
    <property type="match status" value="1"/>
</dbReference>
<dbReference type="PANTHER" id="PTHR35333">
    <property type="entry name" value="BETA-LACTAMASE"/>
    <property type="match status" value="1"/>
</dbReference>
<dbReference type="InterPro" id="IPR000871">
    <property type="entry name" value="Beta-lactam_class-A"/>
</dbReference>
<evidence type="ECO:0000259" key="8">
    <source>
        <dbReference type="Pfam" id="PF13354"/>
    </source>
</evidence>
<reference evidence="9 10" key="1">
    <citation type="submission" date="2018-01" db="EMBL/GenBank/DDBJ databases">
        <title>Draft Genome Sequence of Komagataeibacter maltaceti LMG 1529, a Vinegar Producing Acetic Acid Bacterium Isolated from Malt Vinegar Brewery Acetifiers.</title>
        <authorList>
            <person name="Zhang Q."/>
            <person name="Hollensteiner J."/>
            <person name="Poehlein A."/>
            <person name="Daniel R."/>
        </authorList>
    </citation>
    <scope>NUCLEOTIDE SEQUENCE [LARGE SCALE GENOMIC DNA]</scope>
    <source>
        <strain evidence="9 10">LMG 1529</strain>
    </source>
</reference>
<evidence type="ECO:0000256" key="1">
    <source>
        <dbReference type="ARBA" id="ARBA00001526"/>
    </source>
</evidence>
<evidence type="ECO:0000313" key="10">
    <source>
        <dbReference type="Proteomes" id="UP000237344"/>
    </source>
</evidence>
<dbReference type="PANTHER" id="PTHR35333:SF3">
    <property type="entry name" value="BETA-LACTAMASE-TYPE TRANSPEPTIDASE FOLD CONTAINING PROTEIN"/>
    <property type="match status" value="1"/>
</dbReference>
<comment type="similarity">
    <text evidence="2 6">Belongs to the class-A beta-lactamase family.</text>
</comment>
<keyword evidence="7" id="KW-0732">Signal</keyword>
<evidence type="ECO:0000313" key="9">
    <source>
        <dbReference type="EMBL" id="POF61687.1"/>
    </source>
</evidence>
<evidence type="ECO:0000256" key="7">
    <source>
        <dbReference type="SAM" id="SignalP"/>
    </source>
</evidence>
<dbReference type="AlphaFoldDB" id="A0A2S3VYK9"/>
<keyword evidence="5 6" id="KW-0046">Antibiotic resistance</keyword>
<feature type="chain" id="PRO_5015652377" description="Beta-lactamase" evidence="7">
    <location>
        <begin position="23"/>
        <end position="286"/>
    </location>
</feature>
<name>A0A2S3VYK9_9PROT</name>
<feature type="domain" description="Beta-lactamase class A catalytic" evidence="8">
    <location>
        <begin position="40"/>
        <end position="261"/>
    </location>
</feature>
<dbReference type="Gene3D" id="3.40.710.10">
    <property type="entry name" value="DD-peptidase/beta-lactamase superfamily"/>
    <property type="match status" value="1"/>
</dbReference>
<dbReference type="GO" id="GO:0030655">
    <property type="term" value="P:beta-lactam antibiotic catabolic process"/>
    <property type="evidence" value="ECO:0007669"/>
    <property type="project" value="InterPro"/>
</dbReference>
<dbReference type="EMBL" id="POTC01000051">
    <property type="protein sequence ID" value="POF61687.1"/>
    <property type="molecule type" value="Genomic_DNA"/>
</dbReference>
<dbReference type="EC" id="3.5.2.6" evidence="3 6"/>
<dbReference type="InterPro" id="IPR045155">
    <property type="entry name" value="Beta-lactam_cat"/>
</dbReference>
<dbReference type="Pfam" id="PF13354">
    <property type="entry name" value="Beta-lactamase2"/>
    <property type="match status" value="1"/>
</dbReference>
<feature type="signal peptide" evidence="7">
    <location>
        <begin position="1"/>
        <end position="22"/>
    </location>
</feature>
<gene>
    <name evidence="9" type="primary">blaP</name>
    <name evidence="9" type="ORF">KMAL_26970</name>
</gene>
<dbReference type="NCBIfam" id="NF033103">
    <property type="entry name" value="bla_class_A"/>
    <property type="match status" value="1"/>
</dbReference>
<dbReference type="OrthoDB" id="9784149at2"/>
<dbReference type="InterPro" id="IPR012338">
    <property type="entry name" value="Beta-lactam/transpept-like"/>
</dbReference>
<keyword evidence="4 6" id="KW-0378">Hydrolase</keyword>
<dbReference type="PROSITE" id="PS00146">
    <property type="entry name" value="BETA_LACTAMASE_A"/>
    <property type="match status" value="1"/>
</dbReference>
<proteinExistence type="inferred from homology"/>
<evidence type="ECO:0000256" key="3">
    <source>
        <dbReference type="ARBA" id="ARBA00012865"/>
    </source>
</evidence>
<evidence type="ECO:0000256" key="5">
    <source>
        <dbReference type="ARBA" id="ARBA00023251"/>
    </source>
</evidence>
<protein>
    <recommendedName>
        <fullName evidence="3 6">Beta-lactamase</fullName>
        <ecNumber evidence="3 6">3.5.2.6</ecNumber>
    </recommendedName>
</protein>
<sequence>MRRRGFISCGSAFMLSPSFAHAAVPSVLSDYEHATGGHVGVCAHNIATGHKLLWRADERFVMCSTFKASLVACVLSHVDQGHDGLERVIPLTAADIQDWYAPVAKAALAQGRTGLSVGEMCEAAVEQSDNSCATLLLSRIGGPSALTAFWRAMGDVTTRLDDPEPYLNRTPAGGVRDTTTPAAMAAIVQKLVLGTVLSASSRELLTRWMVGCQTGRNRLRAGLPANWVVGDKTGNNARDAAGDIAVAWPRPGTPIVICVYTRGGTPTEQQFAALFSGVGRLVAQTL</sequence>
<dbReference type="Proteomes" id="UP000237344">
    <property type="component" value="Unassembled WGS sequence"/>
</dbReference>
<dbReference type="InterPro" id="IPR023650">
    <property type="entry name" value="Beta-lactam_class-A_AS"/>
</dbReference>